<feature type="signal peptide" evidence="10">
    <location>
        <begin position="1"/>
        <end position="28"/>
    </location>
</feature>
<reference evidence="12" key="1">
    <citation type="submission" date="2020-10" db="EMBL/GenBank/DDBJ databases">
        <authorList>
            <person name="Castelo-Branco R."/>
            <person name="Eusebio N."/>
            <person name="Adriana R."/>
            <person name="Vieira A."/>
            <person name="Brugerolle De Fraissinette N."/>
            <person name="Rezende De Castro R."/>
            <person name="Schneider M.P."/>
            <person name="Vasconcelos V."/>
            <person name="Leao P.N."/>
        </authorList>
    </citation>
    <scope>NUCLEOTIDE SEQUENCE</scope>
    <source>
        <strain evidence="12">LEGE 11480</strain>
    </source>
</reference>
<dbReference type="PANTHER" id="PTHR34597">
    <property type="entry name" value="SLR1661 PROTEIN"/>
    <property type="match status" value="1"/>
</dbReference>
<feature type="region of interest" description="Disordered" evidence="9">
    <location>
        <begin position="191"/>
        <end position="256"/>
    </location>
</feature>
<dbReference type="InterPro" id="IPR013686">
    <property type="entry name" value="Polypept-transport_assoc_ShlB"/>
</dbReference>
<dbReference type="InterPro" id="IPR051544">
    <property type="entry name" value="TPS_OM_transporter"/>
</dbReference>
<comment type="caution">
    <text evidence="12">The sequence shown here is derived from an EMBL/GenBank/DDBJ whole genome shotgun (WGS) entry which is preliminary data.</text>
</comment>
<evidence type="ECO:0000256" key="7">
    <source>
        <dbReference type="ARBA" id="ARBA00023136"/>
    </source>
</evidence>
<feature type="region of interest" description="Disordered" evidence="9">
    <location>
        <begin position="32"/>
        <end position="54"/>
    </location>
</feature>
<dbReference type="GO" id="GO:0098046">
    <property type="term" value="C:type V protein secretion system complex"/>
    <property type="evidence" value="ECO:0007669"/>
    <property type="project" value="TreeGrafter"/>
</dbReference>
<dbReference type="PANTHER" id="PTHR34597:SF3">
    <property type="entry name" value="OUTER MEMBRANE TRANSPORTER CDIB"/>
    <property type="match status" value="1"/>
</dbReference>
<dbReference type="GO" id="GO:0009279">
    <property type="term" value="C:cell outer membrane"/>
    <property type="evidence" value="ECO:0007669"/>
    <property type="project" value="UniProtKB-SubCell"/>
</dbReference>
<dbReference type="Gene3D" id="3.10.20.310">
    <property type="entry name" value="membrane protein fhac"/>
    <property type="match status" value="1"/>
</dbReference>
<evidence type="ECO:0000256" key="5">
    <source>
        <dbReference type="ARBA" id="ARBA00022692"/>
    </source>
</evidence>
<evidence type="ECO:0000256" key="4">
    <source>
        <dbReference type="ARBA" id="ARBA00022452"/>
    </source>
</evidence>
<feature type="chain" id="PRO_5038025191" evidence="10">
    <location>
        <begin position="29"/>
        <end position="744"/>
    </location>
</feature>
<evidence type="ECO:0000256" key="6">
    <source>
        <dbReference type="ARBA" id="ARBA00022927"/>
    </source>
</evidence>
<evidence type="ECO:0000256" key="2">
    <source>
        <dbReference type="ARBA" id="ARBA00009055"/>
    </source>
</evidence>
<proteinExistence type="inferred from homology"/>
<keyword evidence="4" id="KW-1134">Transmembrane beta strand</keyword>
<sequence>MPWKTSSAALGFGSLSWFCLIATADALAAEGILPEPDDRPDSPNSILPTPTASGTVPMTAVVPEVAVPEQRIELTARPTAAVTAPAPEVPQPSAPAVQTISQLTSPSTTAADLLPAVAPLPIADETVELAPANLLTSVAAQPLVNSTAPSISVKSTASVTAPTASVMVPTASVTVPTEPVSDERSVPLAMDTDTQLDPPAQNAPAPNTIAQSDTQDQNTGKLPLPAPTITPVAPTPETLIQPESASPKPVTPPASPATDRVLVKRIEVVGSTVLSAATIAQIVQPFEGQSLTFQQLQNVVEQLTQRYLQAGYLTSRALLKAQTVEDGKIQIDVLEGSLAQVDIMGNQRLSDKYIRRRIQRGIQTPLNQPQLEDQLRLLKLDPLLSNLEASLRQGEKPGQSILTVRVAEAAAVFGSLSFDNDSVPSVGSERAGITLGYRNLTGAGDLLYGSYYRSLSGGANLWDFGYQLPLNSLQGTLNLRVAPSRYRITNGEFKDFDISGSSGFYDVSVRQPLWRSPREEVALTLGFGHRTGQTLVSDFLVDESVTSVVRFGQDWLRRDTKGFWSANSQFNFGTKLLGATQARSPDGQFFSWTGQLARTQFLNPDNVLRLQANWQLTPDALLPSQQFVMGGRQSLRGFRQNFRSGDNGVSLSIEHQVTLKRNAAGVSVLQLAPFFETGVVWNAANNPSTLPDQTWLAGLGVGLRWQPTEKWDMRLDYGLPLVRPSDRGGNLQDAAVYFNVKYRF</sequence>
<dbReference type="PROSITE" id="PS51779">
    <property type="entry name" value="POTRA"/>
    <property type="match status" value="1"/>
</dbReference>
<feature type="domain" description="POTRA" evidence="11">
    <location>
        <begin position="261"/>
        <end position="336"/>
    </location>
</feature>
<dbReference type="Pfam" id="PF08479">
    <property type="entry name" value="POTRA_2"/>
    <property type="match status" value="1"/>
</dbReference>
<dbReference type="Proteomes" id="UP000625316">
    <property type="component" value="Unassembled WGS sequence"/>
</dbReference>
<dbReference type="InterPro" id="IPR034746">
    <property type="entry name" value="POTRA"/>
</dbReference>
<evidence type="ECO:0000256" key="9">
    <source>
        <dbReference type="SAM" id="MobiDB-lite"/>
    </source>
</evidence>
<keyword evidence="6" id="KW-0653">Protein transport</keyword>
<evidence type="ECO:0000256" key="10">
    <source>
        <dbReference type="SAM" id="SignalP"/>
    </source>
</evidence>
<feature type="compositionally biased region" description="Polar residues" evidence="9">
    <location>
        <begin position="204"/>
        <end position="220"/>
    </location>
</feature>
<evidence type="ECO:0000313" key="12">
    <source>
        <dbReference type="EMBL" id="MBE9032643.1"/>
    </source>
</evidence>
<keyword evidence="10" id="KW-0732">Signal</keyword>
<dbReference type="Gene3D" id="2.40.160.50">
    <property type="entry name" value="membrane protein fhac: a member of the omp85/tpsb transporter family"/>
    <property type="match status" value="1"/>
</dbReference>
<comment type="subcellular location">
    <subcellularLocation>
        <location evidence="1">Cell outer membrane</location>
    </subcellularLocation>
</comment>
<comment type="similarity">
    <text evidence="2">Belongs to the TPS (TC 1.B.20) family.</text>
</comment>
<dbReference type="AlphaFoldDB" id="A0A928Z6H6"/>
<keyword evidence="8" id="KW-0998">Cell outer membrane</keyword>
<organism evidence="12 13">
    <name type="scientific">Romeriopsis navalis LEGE 11480</name>
    <dbReference type="NCBI Taxonomy" id="2777977"/>
    <lineage>
        <taxon>Bacteria</taxon>
        <taxon>Bacillati</taxon>
        <taxon>Cyanobacteriota</taxon>
        <taxon>Cyanophyceae</taxon>
        <taxon>Leptolyngbyales</taxon>
        <taxon>Leptolyngbyaceae</taxon>
        <taxon>Romeriopsis</taxon>
        <taxon>Romeriopsis navalis</taxon>
    </lineage>
</organism>
<feature type="compositionally biased region" description="Low complexity" evidence="9">
    <location>
        <begin position="227"/>
        <end position="238"/>
    </location>
</feature>
<feature type="compositionally biased region" description="Polar residues" evidence="9">
    <location>
        <begin position="42"/>
        <end position="54"/>
    </location>
</feature>
<keyword evidence="13" id="KW-1185">Reference proteome</keyword>
<evidence type="ECO:0000259" key="11">
    <source>
        <dbReference type="PROSITE" id="PS51779"/>
    </source>
</evidence>
<evidence type="ECO:0000256" key="3">
    <source>
        <dbReference type="ARBA" id="ARBA00022448"/>
    </source>
</evidence>
<dbReference type="GO" id="GO:0008320">
    <property type="term" value="F:protein transmembrane transporter activity"/>
    <property type="evidence" value="ECO:0007669"/>
    <property type="project" value="TreeGrafter"/>
</dbReference>
<dbReference type="InterPro" id="IPR005565">
    <property type="entry name" value="Hemolysn_activator_HlyB_C"/>
</dbReference>
<dbReference type="EMBL" id="JADEXQ010000116">
    <property type="protein sequence ID" value="MBE9032643.1"/>
    <property type="molecule type" value="Genomic_DNA"/>
</dbReference>
<evidence type="ECO:0000256" key="8">
    <source>
        <dbReference type="ARBA" id="ARBA00023237"/>
    </source>
</evidence>
<dbReference type="Pfam" id="PF03865">
    <property type="entry name" value="ShlB"/>
    <property type="match status" value="1"/>
</dbReference>
<gene>
    <name evidence="12" type="ORF">IQ266_23170</name>
</gene>
<protein>
    <submittedName>
        <fullName evidence="12">BamA/TamA family outer membrane protein</fullName>
    </submittedName>
</protein>
<evidence type="ECO:0000313" key="13">
    <source>
        <dbReference type="Proteomes" id="UP000625316"/>
    </source>
</evidence>
<accession>A0A928Z6H6</accession>
<keyword evidence="7" id="KW-0472">Membrane</keyword>
<keyword evidence="5" id="KW-0812">Transmembrane</keyword>
<name>A0A928Z6H6_9CYAN</name>
<dbReference type="GO" id="GO:0046819">
    <property type="term" value="P:protein secretion by the type V secretion system"/>
    <property type="evidence" value="ECO:0007669"/>
    <property type="project" value="TreeGrafter"/>
</dbReference>
<keyword evidence="3" id="KW-0813">Transport</keyword>
<evidence type="ECO:0000256" key="1">
    <source>
        <dbReference type="ARBA" id="ARBA00004442"/>
    </source>
</evidence>